<feature type="compositionally biased region" description="Basic and acidic residues" evidence="2">
    <location>
        <begin position="352"/>
        <end position="375"/>
    </location>
</feature>
<feature type="region of interest" description="Disordered" evidence="2">
    <location>
        <begin position="250"/>
        <end position="534"/>
    </location>
</feature>
<dbReference type="EMBL" id="JAXCGZ010019589">
    <property type="protein sequence ID" value="KAK7065962.1"/>
    <property type="molecule type" value="Genomic_DNA"/>
</dbReference>
<feature type="compositionally biased region" description="Basic and acidic residues" evidence="2">
    <location>
        <begin position="141"/>
        <end position="167"/>
    </location>
</feature>
<dbReference type="GO" id="GO:0000398">
    <property type="term" value="P:mRNA splicing, via spliceosome"/>
    <property type="evidence" value="ECO:0007669"/>
    <property type="project" value="TreeGrafter"/>
</dbReference>
<feature type="compositionally biased region" description="Basic and acidic residues" evidence="2">
    <location>
        <begin position="7"/>
        <end position="50"/>
    </location>
</feature>
<name>A0AAN9A181_HALRR</name>
<feature type="compositionally biased region" description="Low complexity" evidence="2">
    <location>
        <begin position="394"/>
        <end position="415"/>
    </location>
</feature>
<feature type="compositionally biased region" description="Basic residues" evidence="2">
    <location>
        <begin position="298"/>
        <end position="308"/>
    </location>
</feature>
<comment type="caution">
    <text evidence="3">The sequence shown here is derived from an EMBL/GenBank/DDBJ whole genome shotgun (WGS) entry which is preliminary data.</text>
</comment>
<dbReference type="AlphaFoldDB" id="A0AAN9A181"/>
<feature type="compositionally biased region" description="Low complexity" evidence="2">
    <location>
        <begin position="507"/>
        <end position="518"/>
    </location>
</feature>
<feature type="compositionally biased region" description="Basic residues" evidence="2">
    <location>
        <begin position="63"/>
        <end position="82"/>
    </location>
</feature>
<feature type="compositionally biased region" description="Basic and acidic residues" evidence="2">
    <location>
        <begin position="489"/>
        <end position="506"/>
    </location>
</feature>
<dbReference type="Proteomes" id="UP001381693">
    <property type="component" value="Unassembled WGS sequence"/>
</dbReference>
<reference evidence="3 4" key="1">
    <citation type="submission" date="2023-11" db="EMBL/GenBank/DDBJ databases">
        <title>Halocaridina rubra genome assembly.</title>
        <authorList>
            <person name="Smith C."/>
        </authorList>
    </citation>
    <scope>NUCLEOTIDE SEQUENCE [LARGE SCALE GENOMIC DNA]</scope>
    <source>
        <strain evidence="3">EP-1</strain>
        <tissue evidence="3">Whole</tissue>
    </source>
</reference>
<evidence type="ECO:0008006" key="5">
    <source>
        <dbReference type="Google" id="ProtNLM"/>
    </source>
</evidence>
<feature type="compositionally biased region" description="Basic and acidic residues" evidence="2">
    <location>
        <begin position="416"/>
        <end position="435"/>
    </location>
</feature>
<evidence type="ECO:0000256" key="1">
    <source>
        <dbReference type="ARBA" id="ARBA00006795"/>
    </source>
</evidence>
<evidence type="ECO:0000256" key="2">
    <source>
        <dbReference type="SAM" id="MobiDB-lite"/>
    </source>
</evidence>
<feature type="compositionally biased region" description="Basic and acidic residues" evidence="2">
    <location>
        <begin position="254"/>
        <end position="263"/>
    </location>
</feature>
<organism evidence="3 4">
    <name type="scientific">Halocaridina rubra</name>
    <name type="common">Hawaiian red shrimp</name>
    <dbReference type="NCBI Taxonomy" id="373956"/>
    <lineage>
        <taxon>Eukaryota</taxon>
        <taxon>Metazoa</taxon>
        <taxon>Ecdysozoa</taxon>
        <taxon>Arthropoda</taxon>
        <taxon>Crustacea</taxon>
        <taxon>Multicrustacea</taxon>
        <taxon>Malacostraca</taxon>
        <taxon>Eumalacostraca</taxon>
        <taxon>Eucarida</taxon>
        <taxon>Decapoda</taxon>
        <taxon>Pleocyemata</taxon>
        <taxon>Caridea</taxon>
        <taxon>Atyoidea</taxon>
        <taxon>Atyidae</taxon>
        <taxon>Halocaridina</taxon>
    </lineage>
</organism>
<accession>A0AAN9A181</accession>
<evidence type="ECO:0000313" key="4">
    <source>
        <dbReference type="Proteomes" id="UP001381693"/>
    </source>
</evidence>
<feature type="compositionally biased region" description="Basic and acidic residues" evidence="2">
    <location>
        <begin position="278"/>
        <end position="297"/>
    </location>
</feature>
<dbReference type="GO" id="GO:0071014">
    <property type="term" value="C:post-mRNA release spliceosomal complex"/>
    <property type="evidence" value="ECO:0007669"/>
    <property type="project" value="TreeGrafter"/>
</dbReference>
<feature type="compositionally biased region" description="Basic and acidic residues" evidence="2">
    <location>
        <begin position="117"/>
        <end position="131"/>
    </location>
</feature>
<gene>
    <name evidence="3" type="ORF">SK128_026771</name>
</gene>
<sequence length="586" mass="67753">MSLIDFESAREKERKRQWEREARSAILEKAKNKYESDKLRDEARRQRGEHTWMLPSVESKLHSDKKKKKKEKKKKKAKKKTKNSSSSSSESDGKEVWVEKQAPGKSKTGATAPATSDSRDVSQESAKREGWMEMTSLFKTYSRDEMREREGISKKKEKEEEKRKKQELYQAVSQARELNPYYKDGGSGLPQEEKVSKSSSSQLGSVGLDASWLRKALQRAREQAEQENTTLEEIAARRWGSLEKFNELLAQAEGRGHNNVDGRRNRHQSAWRRRDRSRSRERERSRNRDRRSMSREKKNSRKTDRRSRSKEMNRSQEKRKRSGDKRSSSREKNTSRSTDRRNRSRERKRNRSKDMRNRSRENRYSSQERIRSSSREKKRSRSRERHKGKYLGARSSSNSSSGHSRSSSCSRSSSNSRREIKDPAQSDKSSWETKSRSSLGLAKPPEDDYEPYQISVLSSRFHRPGDGDRSKSNVRCQRQGSSGIGKGWQKKEYARDKQMNILREPRSISSSSSSSSESDSIEECVEQNPAPAEDVKQMTCSSAAVETPLSTPMMLTDKEMNELAAKIMKAELVGNDTCDISGDWQR</sequence>
<feature type="compositionally biased region" description="Low complexity" evidence="2">
    <location>
        <begin position="197"/>
        <end position="208"/>
    </location>
</feature>
<protein>
    <recommendedName>
        <fullName evidence="5">CWF19-like protein 2</fullName>
    </recommendedName>
</protein>
<dbReference type="InterPro" id="IPR040194">
    <property type="entry name" value="Cwf19-like"/>
</dbReference>
<feature type="compositionally biased region" description="Basic and acidic residues" evidence="2">
    <location>
        <begin position="324"/>
        <end position="341"/>
    </location>
</feature>
<feature type="compositionally biased region" description="Basic residues" evidence="2">
    <location>
        <begin position="264"/>
        <end position="277"/>
    </location>
</feature>
<feature type="compositionally biased region" description="Basic residues" evidence="2">
    <location>
        <begin position="342"/>
        <end position="351"/>
    </location>
</feature>
<proteinExistence type="inferred from homology"/>
<keyword evidence="4" id="KW-1185">Reference proteome</keyword>
<evidence type="ECO:0000313" key="3">
    <source>
        <dbReference type="EMBL" id="KAK7065962.1"/>
    </source>
</evidence>
<dbReference type="PANTHER" id="PTHR12072">
    <property type="entry name" value="CWF19, CELL CYCLE CONTROL PROTEIN"/>
    <property type="match status" value="1"/>
</dbReference>
<comment type="similarity">
    <text evidence="1">Belongs to the CWF19 family.</text>
</comment>
<feature type="compositionally biased region" description="Basic residues" evidence="2">
    <location>
        <begin position="376"/>
        <end position="389"/>
    </location>
</feature>
<dbReference type="PANTHER" id="PTHR12072:SF5">
    <property type="entry name" value="CWF19-LIKE PROTEIN 2"/>
    <property type="match status" value="1"/>
</dbReference>
<feature type="region of interest" description="Disordered" evidence="2">
    <location>
        <begin position="1"/>
        <end position="208"/>
    </location>
</feature>